<sequence>MIPALPDGLTSRSLRPDDAAAVAALLEAAEPLDDTGEHFDAEDLTEWWRGTPLDFARDGVAVDDEAGELAGYAVALPSRTFRDAYPVYLEGRVRPDRRDRGVGRALLAWQLTRGAQLHAERHPGSPARLVVGVAPGMAGLEGLCRRNGLAPERWYRDMERPLADLPAVTVPPGAELVPWTPERDDEVRRTHNAAFTEHHGSSERDSSTWQALFTGQRAFRPDLSVLALADGAVVAYALAYIYEADARATGLRQIHFGQIGVLPEARGRGLASAVIAEGLRRGAANDCDTAGLNVDSDNVTGALRLYESLGFETIRTNVTWSLSVPPAAGAVAQ</sequence>
<dbReference type="PANTHER" id="PTHR43617:SF20">
    <property type="entry name" value="N-ALPHA-ACETYLTRANSFERASE RIMI"/>
    <property type="match status" value="1"/>
</dbReference>
<reference evidence="2" key="1">
    <citation type="submission" date="2020-02" db="EMBL/GenBank/DDBJ databases">
        <authorList>
            <person name="Meier V. D."/>
        </authorList>
    </citation>
    <scope>NUCLEOTIDE SEQUENCE</scope>
    <source>
        <strain evidence="2">AVDCRST_MAG57</strain>
    </source>
</reference>
<dbReference type="PANTHER" id="PTHR43617">
    <property type="entry name" value="L-AMINO ACID N-ACETYLTRANSFERASE"/>
    <property type="match status" value="1"/>
</dbReference>
<dbReference type="AlphaFoldDB" id="A0A6J4H7K8"/>
<dbReference type="InterPro" id="IPR016181">
    <property type="entry name" value="Acyl_CoA_acyltransferase"/>
</dbReference>
<name>A0A6J4H7K8_9ACTN</name>
<feature type="domain" description="N-acetyltransferase" evidence="1">
    <location>
        <begin position="174"/>
        <end position="325"/>
    </location>
</feature>
<evidence type="ECO:0000313" key="2">
    <source>
        <dbReference type="EMBL" id="CAA9216408.1"/>
    </source>
</evidence>
<dbReference type="SUPFAM" id="SSF55729">
    <property type="entry name" value="Acyl-CoA N-acyltransferases (Nat)"/>
    <property type="match status" value="2"/>
</dbReference>
<evidence type="ECO:0000259" key="1">
    <source>
        <dbReference type="PROSITE" id="PS51186"/>
    </source>
</evidence>
<dbReference type="InterPro" id="IPR050276">
    <property type="entry name" value="MshD_Acetyltransferase"/>
</dbReference>
<dbReference type="PROSITE" id="PS51186">
    <property type="entry name" value="GNAT"/>
    <property type="match status" value="2"/>
</dbReference>
<gene>
    <name evidence="2" type="ORF">AVDCRST_MAG57-347</name>
</gene>
<organism evidence="2">
    <name type="scientific">uncultured Blastococcus sp</name>
    <dbReference type="NCBI Taxonomy" id="217144"/>
    <lineage>
        <taxon>Bacteria</taxon>
        <taxon>Bacillati</taxon>
        <taxon>Actinomycetota</taxon>
        <taxon>Actinomycetes</taxon>
        <taxon>Geodermatophilales</taxon>
        <taxon>Geodermatophilaceae</taxon>
        <taxon>Blastococcus</taxon>
        <taxon>environmental samples</taxon>
    </lineage>
</organism>
<dbReference type="GO" id="GO:0008999">
    <property type="term" value="F:protein-N-terminal-alanine acetyltransferase activity"/>
    <property type="evidence" value="ECO:0007669"/>
    <property type="project" value="TreeGrafter"/>
</dbReference>
<dbReference type="InterPro" id="IPR000182">
    <property type="entry name" value="GNAT_dom"/>
</dbReference>
<dbReference type="Gene3D" id="3.40.630.30">
    <property type="match status" value="1"/>
</dbReference>
<dbReference type="CDD" id="cd04301">
    <property type="entry name" value="NAT_SF"/>
    <property type="match status" value="2"/>
</dbReference>
<protein>
    <submittedName>
        <fullName evidence="2">Acetyltransferase, GNAT family</fullName>
    </submittedName>
</protein>
<keyword evidence="2" id="KW-0808">Transferase</keyword>
<proteinExistence type="predicted"/>
<dbReference type="Pfam" id="PF00583">
    <property type="entry name" value="Acetyltransf_1"/>
    <property type="match status" value="1"/>
</dbReference>
<dbReference type="EMBL" id="CADCTI010000032">
    <property type="protein sequence ID" value="CAA9216408.1"/>
    <property type="molecule type" value="Genomic_DNA"/>
</dbReference>
<feature type="domain" description="N-acetyltransferase" evidence="1">
    <location>
        <begin position="9"/>
        <end position="171"/>
    </location>
</feature>
<accession>A0A6J4H7K8</accession>